<evidence type="ECO:0000256" key="1">
    <source>
        <dbReference type="ARBA" id="ARBA00004141"/>
    </source>
</evidence>
<name>A0A1E5RMU6_9ASCO</name>
<comment type="subcellular location">
    <subcellularLocation>
        <location evidence="1">Membrane</location>
        <topology evidence="1">Multi-pass membrane protein</topology>
    </subcellularLocation>
</comment>
<evidence type="ECO:0000313" key="8">
    <source>
        <dbReference type="Proteomes" id="UP000095605"/>
    </source>
</evidence>
<feature type="transmembrane region" description="Helical" evidence="6">
    <location>
        <begin position="16"/>
        <end position="36"/>
    </location>
</feature>
<evidence type="ECO:0000256" key="3">
    <source>
        <dbReference type="ARBA" id="ARBA00022989"/>
    </source>
</evidence>
<evidence type="ECO:0000313" key="7">
    <source>
        <dbReference type="EMBL" id="OEJ87913.1"/>
    </source>
</evidence>
<dbReference type="EMBL" id="LPNL01000004">
    <property type="protein sequence ID" value="OEJ87913.1"/>
    <property type="molecule type" value="Genomic_DNA"/>
</dbReference>
<feature type="compositionally biased region" description="Polar residues" evidence="5">
    <location>
        <begin position="377"/>
        <end position="395"/>
    </location>
</feature>
<dbReference type="PANTHER" id="PTHR23423">
    <property type="entry name" value="ORGANIC SOLUTE TRANSPORTER-RELATED"/>
    <property type="match status" value="1"/>
</dbReference>
<feature type="transmembrane region" description="Helical" evidence="6">
    <location>
        <begin position="181"/>
        <end position="204"/>
    </location>
</feature>
<feature type="region of interest" description="Disordered" evidence="5">
    <location>
        <begin position="377"/>
        <end position="426"/>
    </location>
</feature>
<gene>
    <name evidence="7" type="ORF">AWRI3578_g1966</name>
</gene>
<keyword evidence="3 6" id="KW-1133">Transmembrane helix</keyword>
<dbReference type="InterPro" id="IPR005178">
    <property type="entry name" value="Ostalpha/TMEM184C"/>
</dbReference>
<dbReference type="Proteomes" id="UP000095605">
    <property type="component" value="Unassembled WGS sequence"/>
</dbReference>
<keyword evidence="2 6" id="KW-0812">Transmembrane</keyword>
<sequence>MIERKISNVLFKLCTFTSALSVVISFYTIVSHLMAYRMPQEQRMCIRILFMVPLFAITTYITSSGIISTFYSKIFLQPIQEIYESFIIYTFFTYLIYILGGERKILMETAWKNKSTVRHPLIGKILPSVDISNPKDFLFIKRGILQYVWLKPFFIVGNLVVDFNETDTNADVWVSRLKFWLLIGYNISATLSLYELAVFWRCLYNELRQFGPWPKFLCVKLIIFVSYWQSILLMILQHFGVFKQHVNLKEEDMGYIYQNVLLCLEMIPFAIGHLVAFSNEPYTYRKKPESSRLSFTYALKDCLGNKDLVVDSYNTFFGTEYNYRNFDAAKATLNSKADTRTRNARITEGLRFSNKGKDQYWLEPKHIRKKKSLASFPSHQQMGPTYGSTGNGSLVDTTNNDTRTSDTSGNLSAASNTQNRINSSSDDVLARNQIDEPWADFMEGYYDEYIPVDETYNKAVVYDIKGYKYLVEKKQEQMKLLKHKNGPALSADKNRVKSLVDDFNVFDRSNEMPSP</sequence>
<evidence type="ECO:0000256" key="4">
    <source>
        <dbReference type="ARBA" id="ARBA00023136"/>
    </source>
</evidence>
<organism evidence="7 8">
    <name type="scientific">Hanseniaspora opuntiae</name>
    <dbReference type="NCBI Taxonomy" id="211096"/>
    <lineage>
        <taxon>Eukaryota</taxon>
        <taxon>Fungi</taxon>
        <taxon>Dikarya</taxon>
        <taxon>Ascomycota</taxon>
        <taxon>Saccharomycotina</taxon>
        <taxon>Saccharomycetes</taxon>
        <taxon>Saccharomycodales</taxon>
        <taxon>Saccharomycodaceae</taxon>
        <taxon>Hanseniaspora</taxon>
    </lineage>
</organism>
<feature type="compositionally biased region" description="Low complexity" evidence="5">
    <location>
        <begin position="396"/>
        <end position="408"/>
    </location>
</feature>
<keyword evidence="8" id="KW-1185">Reference proteome</keyword>
<feature type="transmembrane region" description="Helical" evidence="6">
    <location>
        <begin position="82"/>
        <end position="100"/>
    </location>
</feature>
<feature type="compositionally biased region" description="Polar residues" evidence="5">
    <location>
        <begin position="409"/>
        <end position="426"/>
    </location>
</feature>
<dbReference type="AlphaFoldDB" id="A0A1E5RMU6"/>
<keyword evidence="4 6" id="KW-0472">Membrane</keyword>
<proteinExistence type="predicted"/>
<dbReference type="GO" id="GO:0016020">
    <property type="term" value="C:membrane"/>
    <property type="evidence" value="ECO:0007669"/>
    <property type="project" value="UniProtKB-SubCell"/>
</dbReference>
<feature type="transmembrane region" description="Helical" evidence="6">
    <location>
        <begin position="48"/>
        <end position="70"/>
    </location>
</feature>
<evidence type="ECO:0000256" key="5">
    <source>
        <dbReference type="SAM" id="MobiDB-lite"/>
    </source>
</evidence>
<feature type="transmembrane region" description="Helical" evidence="6">
    <location>
        <begin position="256"/>
        <end position="277"/>
    </location>
</feature>
<dbReference type="Pfam" id="PF03619">
    <property type="entry name" value="Solute_trans_a"/>
    <property type="match status" value="1"/>
</dbReference>
<evidence type="ECO:0000256" key="6">
    <source>
        <dbReference type="SAM" id="Phobius"/>
    </source>
</evidence>
<feature type="transmembrane region" description="Helical" evidence="6">
    <location>
        <begin position="144"/>
        <end position="161"/>
    </location>
</feature>
<protein>
    <submittedName>
        <fullName evidence="7">Transmembrane protein 184</fullName>
    </submittedName>
</protein>
<evidence type="ECO:0000256" key="2">
    <source>
        <dbReference type="ARBA" id="ARBA00022692"/>
    </source>
</evidence>
<dbReference type="OrthoDB" id="5348404at2759"/>
<comment type="caution">
    <text evidence="7">The sequence shown here is derived from an EMBL/GenBank/DDBJ whole genome shotgun (WGS) entry which is preliminary data.</text>
</comment>
<accession>A0A1E5RMU6</accession>
<feature type="transmembrane region" description="Helical" evidence="6">
    <location>
        <begin position="216"/>
        <end position="236"/>
    </location>
</feature>
<dbReference type="SMART" id="SM01417">
    <property type="entry name" value="Solute_trans_a"/>
    <property type="match status" value="1"/>
</dbReference>
<reference evidence="8" key="1">
    <citation type="journal article" date="2016" name="Genome Announc.">
        <title>Genome sequences of three species of Hanseniaspora isolated from spontaneous wine fermentations.</title>
        <authorList>
            <person name="Sternes P.R."/>
            <person name="Lee D."/>
            <person name="Kutyna D.R."/>
            <person name="Borneman A.R."/>
        </authorList>
    </citation>
    <scope>NUCLEOTIDE SEQUENCE [LARGE SCALE GENOMIC DNA]</scope>
    <source>
        <strain evidence="8">AWRI3578</strain>
    </source>
</reference>